<evidence type="ECO:0000313" key="1">
    <source>
        <dbReference type="Ensembl" id="ENSSSCP00025033493.1"/>
    </source>
</evidence>
<organism evidence="1 2">
    <name type="scientific">Sus scrofa</name>
    <name type="common">Pig</name>
    <dbReference type="NCBI Taxonomy" id="9823"/>
    <lineage>
        <taxon>Eukaryota</taxon>
        <taxon>Metazoa</taxon>
        <taxon>Chordata</taxon>
        <taxon>Craniata</taxon>
        <taxon>Vertebrata</taxon>
        <taxon>Euteleostomi</taxon>
        <taxon>Mammalia</taxon>
        <taxon>Eutheria</taxon>
        <taxon>Laurasiatheria</taxon>
        <taxon>Artiodactyla</taxon>
        <taxon>Suina</taxon>
        <taxon>Suidae</taxon>
        <taxon>Sus</taxon>
    </lineage>
</organism>
<dbReference type="Ensembl" id="ENSSSCT00025077278.1">
    <property type="protein sequence ID" value="ENSSSCP00025033493.1"/>
    <property type="gene ID" value="ENSSSCG00025056483.1"/>
</dbReference>
<sequence length="112" mass="12116">CQLLLHSTVPGGGIEDKGRRESVSDGPLTWQTHHPKSLCPKPPSNYNFLCAHLSGPPPSDYLTWASQPFVQEAGTVCIPSFPVRELRLGAPPLTRSPASFSAQTGWLPTTHT</sequence>
<protein>
    <submittedName>
        <fullName evidence="1">Uncharacterized protein</fullName>
    </submittedName>
</protein>
<dbReference type="AlphaFoldDB" id="A0A8D0STA4"/>
<evidence type="ECO:0000313" key="2">
    <source>
        <dbReference type="Proteomes" id="UP000694727"/>
    </source>
</evidence>
<dbReference type="Proteomes" id="UP000694727">
    <property type="component" value="Unplaced"/>
</dbReference>
<accession>A0A8D0STA4</accession>
<reference evidence="1" key="1">
    <citation type="submission" date="2025-08" db="UniProtKB">
        <authorList>
            <consortium name="Ensembl"/>
        </authorList>
    </citation>
    <scope>IDENTIFICATION</scope>
</reference>
<name>A0A8D0STA4_PIG</name>
<proteinExistence type="predicted"/>